<evidence type="ECO:0000313" key="3">
    <source>
        <dbReference type="Proteomes" id="UP000006375"/>
    </source>
</evidence>
<keyword evidence="3" id="KW-1185">Reference proteome</keyword>
<organism evidence="2 3">
    <name type="scientific">Gluconobacter oxydans (strain 621H)</name>
    <name type="common">Gluconobacter suboxydans</name>
    <dbReference type="NCBI Taxonomy" id="290633"/>
    <lineage>
        <taxon>Bacteria</taxon>
        <taxon>Pseudomonadati</taxon>
        <taxon>Pseudomonadota</taxon>
        <taxon>Alphaproteobacteria</taxon>
        <taxon>Acetobacterales</taxon>
        <taxon>Acetobacteraceae</taxon>
        <taxon>Gluconobacter</taxon>
    </lineage>
</organism>
<dbReference type="InterPro" id="IPR058117">
    <property type="entry name" value="BV97_02767-like"/>
</dbReference>
<keyword evidence="1" id="KW-0812">Transmembrane</keyword>
<dbReference type="STRING" id="290633.GOX1546"/>
<proteinExistence type="predicted"/>
<reference evidence="2 3" key="1">
    <citation type="journal article" date="2005" name="Nat. Biotechnol.">
        <title>Complete genome sequence of the acetic acid bacterium Gluconobacter oxydans.</title>
        <authorList>
            <person name="Prust C."/>
            <person name="Hoffmeister M."/>
            <person name="Liesegang H."/>
            <person name="Wiezer A."/>
            <person name="Fricke W.F."/>
            <person name="Ehrenreich A."/>
            <person name="Gottschalk G."/>
            <person name="Deppenmeier U."/>
        </authorList>
    </citation>
    <scope>NUCLEOTIDE SEQUENCE [LARGE SCALE GENOMIC DNA]</scope>
    <source>
        <strain evidence="2 3">621H</strain>
    </source>
</reference>
<dbReference type="AlphaFoldDB" id="Q5FQQ8"/>
<keyword evidence="1" id="KW-0472">Membrane</keyword>
<dbReference type="EMBL" id="CP000009">
    <property type="protein sequence ID" value="AAW61288.1"/>
    <property type="molecule type" value="Genomic_DNA"/>
</dbReference>
<keyword evidence="1" id="KW-1133">Transmembrane helix</keyword>
<accession>Q5FQQ8</accession>
<name>Q5FQQ8_GLUOX</name>
<dbReference type="Proteomes" id="UP000006375">
    <property type="component" value="Chromosome"/>
</dbReference>
<evidence type="ECO:0000256" key="1">
    <source>
        <dbReference type="SAM" id="Phobius"/>
    </source>
</evidence>
<evidence type="ECO:0000313" key="2">
    <source>
        <dbReference type="EMBL" id="AAW61288.1"/>
    </source>
</evidence>
<feature type="transmembrane region" description="Helical" evidence="1">
    <location>
        <begin position="21"/>
        <end position="42"/>
    </location>
</feature>
<sequence>MATFPEKTNSENDRLLLGKDMVFFILKCLISGVLIAAASGVARRYPGAGALIASLPLVSVLGMIWLWMEKPDRLIMSRHAEATFWYVLPSLPMFLLIPRLLRVGVPFWVALMAGCALTIILYLGTTWALTRFGSGS</sequence>
<feature type="transmembrane region" description="Helical" evidence="1">
    <location>
        <begin position="80"/>
        <end position="101"/>
    </location>
</feature>
<protein>
    <recommendedName>
        <fullName evidence="4">DUF3147 family protein</fullName>
    </recommendedName>
</protein>
<dbReference type="eggNOG" id="ENOG50322Z5">
    <property type="taxonomic scope" value="Bacteria"/>
</dbReference>
<feature type="transmembrane region" description="Helical" evidence="1">
    <location>
        <begin position="48"/>
        <end position="68"/>
    </location>
</feature>
<dbReference type="KEGG" id="gox:GOX1546"/>
<dbReference type="HOGENOM" id="CLU_148666_1_0_5"/>
<gene>
    <name evidence="2" type="ordered locus">GOX1546</name>
</gene>
<feature type="transmembrane region" description="Helical" evidence="1">
    <location>
        <begin position="107"/>
        <end position="129"/>
    </location>
</feature>
<evidence type="ECO:0008006" key="4">
    <source>
        <dbReference type="Google" id="ProtNLM"/>
    </source>
</evidence>
<dbReference type="NCBIfam" id="NF006749">
    <property type="entry name" value="PRK09272.1-2"/>
    <property type="match status" value="1"/>
</dbReference>